<evidence type="ECO:0000313" key="3">
    <source>
        <dbReference type="Proteomes" id="UP000564806"/>
    </source>
</evidence>
<dbReference type="InterPro" id="IPR025321">
    <property type="entry name" value="DUF4227"/>
</dbReference>
<evidence type="ECO:0000256" key="1">
    <source>
        <dbReference type="SAM" id="Phobius"/>
    </source>
</evidence>
<dbReference type="Pfam" id="PF14004">
    <property type="entry name" value="DUF4227"/>
    <property type="match status" value="1"/>
</dbReference>
<dbReference type="Proteomes" id="UP000564806">
    <property type="component" value="Unassembled WGS sequence"/>
</dbReference>
<evidence type="ECO:0000313" key="2">
    <source>
        <dbReference type="EMBL" id="NUU63398.1"/>
    </source>
</evidence>
<feature type="transmembrane region" description="Helical" evidence="1">
    <location>
        <begin position="12"/>
        <end position="32"/>
    </location>
</feature>
<reference evidence="2" key="1">
    <citation type="submission" date="2020-06" db="EMBL/GenBank/DDBJ databases">
        <title>Paenibacillus sp. nov., isolated from soil.</title>
        <authorList>
            <person name="Seo Y.L."/>
        </authorList>
    </citation>
    <scope>NUCLEOTIDE SEQUENCE [LARGE SCALE GENOMIC DNA]</scope>
    <source>
        <strain evidence="2">JW14</strain>
    </source>
</reference>
<keyword evidence="1" id="KW-0812">Transmembrane</keyword>
<dbReference type="EMBL" id="JABWCS010000218">
    <property type="protein sequence ID" value="NUU63398.1"/>
    <property type="molecule type" value="Genomic_DNA"/>
</dbReference>
<keyword evidence="3" id="KW-1185">Reference proteome</keyword>
<protein>
    <submittedName>
        <fullName evidence="2">DUF4227 family protein</fullName>
    </submittedName>
</protein>
<name>A0A850EQA3_9BACL</name>
<dbReference type="RefSeq" id="WP_175373792.1">
    <property type="nucleotide sequence ID" value="NZ_JABWCS010000218.1"/>
</dbReference>
<keyword evidence="1" id="KW-0472">Membrane</keyword>
<gene>
    <name evidence="2" type="ORF">HPT30_23860</name>
</gene>
<dbReference type="AlphaFoldDB" id="A0A850EQA3"/>
<accession>A0A850EQA3</accession>
<keyword evidence="1" id="KW-1133">Transmembrane helix</keyword>
<sequence length="77" mass="9244">MIVSLPKTVRRMYFLLMFVLLSYLLYHVMSFIGEWINPMEQQDIPEGTAVRAFHDAYYGSEGMKAGERLRYYYWYGE</sequence>
<organism evidence="2 3">
    <name type="scientific">Paenibacillus agri</name>
    <dbReference type="NCBI Taxonomy" id="2744309"/>
    <lineage>
        <taxon>Bacteria</taxon>
        <taxon>Bacillati</taxon>
        <taxon>Bacillota</taxon>
        <taxon>Bacilli</taxon>
        <taxon>Bacillales</taxon>
        <taxon>Paenibacillaceae</taxon>
        <taxon>Paenibacillus</taxon>
    </lineage>
</organism>
<comment type="caution">
    <text evidence="2">The sequence shown here is derived from an EMBL/GenBank/DDBJ whole genome shotgun (WGS) entry which is preliminary data.</text>
</comment>
<proteinExistence type="predicted"/>